<dbReference type="AlphaFoldDB" id="R0KAZ3"/>
<name>R0KAZ3_ANAPL</name>
<keyword evidence="3" id="KW-1185">Reference proteome</keyword>
<gene>
    <name evidence="2" type="ORF">Anapl_02010</name>
</gene>
<proteinExistence type="predicted"/>
<accession>R0KAZ3</accession>
<sequence length="735" mass="80868">MTSAHHSPHGNQMPSSSSGFFLDHTGPPKATEPHLTVDHPGAMQCFYGYGIAVPSQASSSFCPAGPLKQEQALKERRRKPYLFLEPTLSSELSVTDSGSCWKKHIFRKVPTSNRRDFTAPQNSDLDPLPGNPISVHFTSSSFNRAHKQTNKLMLQTQWKPYQKGDAVPKPNLNPPSLEQKASANKCRAAQASTEQRETNQGCCSDALSWGRAIRPLAAFCLAQRLLSSVTTLPVKAGPGYHALKISRPPTGSPPFFSVIICLFVLVFTFDMLSAAIRASPSADGLDERSSFDLPKPAWPFLPDKDTEGCTGTAVQYLPVCLGQMFDAVTAPSYTGRMFGPRTPLCNLAREGDVRVLHQPVEINPRFPILVTCYTALRLIHSSLGGSRYMGVQHAKGRSFDKHLTSASVAAGDVKGGQGRVPPAQKAVTARRGTNHGVFVPLLEHLDLETNSRCHLRDTVCVFGYRRPTNGGLSMPGGPLEQSVACKRAFLSGAQWFGGFYTFSTRGRVQTRCLCPAITAFTSQRAGTGQEHGFLQAEGHEVWIPGYRIGCTVFTLRICCGTKDSHPSSQKLWKNSYLLMEQVLIFRGRLDALNICFRDNNSLMDFAHRQSSSPAAACTYKRYRPVLQKPAQDYGLARVDPLPGRPEQESSWLVQAAEDARRGIPPQKKGDCFWCYGSYSDAMLRSVSATEELRKTLSGPSSEMKEMETPIEFQCSPSLQEELYHWKSSGPQLGKK</sequence>
<reference evidence="3" key="1">
    <citation type="journal article" date="2013" name="Nat. Genet.">
        <title>The duck genome and transcriptome provide insight into an avian influenza virus reservoir species.</title>
        <authorList>
            <person name="Huang Y."/>
            <person name="Li Y."/>
            <person name="Burt D.W."/>
            <person name="Chen H."/>
            <person name="Zhang Y."/>
            <person name="Qian W."/>
            <person name="Kim H."/>
            <person name="Gan S."/>
            <person name="Zhao Y."/>
            <person name="Li J."/>
            <person name="Yi K."/>
            <person name="Feng H."/>
            <person name="Zhu P."/>
            <person name="Li B."/>
            <person name="Liu Q."/>
            <person name="Fairley S."/>
            <person name="Magor K.E."/>
            <person name="Du Z."/>
            <person name="Hu X."/>
            <person name="Goodman L."/>
            <person name="Tafer H."/>
            <person name="Vignal A."/>
            <person name="Lee T."/>
            <person name="Kim K.W."/>
            <person name="Sheng Z."/>
            <person name="An Y."/>
            <person name="Searle S."/>
            <person name="Herrero J."/>
            <person name="Groenen M.A."/>
            <person name="Crooijmans R.P."/>
            <person name="Faraut T."/>
            <person name="Cai Q."/>
            <person name="Webster R.G."/>
            <person name="Aldridge J.R."/>
            <person name="Warren W.C."/>
            <person name="Bartschat S."/>
            <person name="Kehr S."/>
            <person name="Marz M."/>
            <person name="Stadler P.F."/>
            <person name="Smith J."/>
            <person name="Kraus R.H."/>
            <person name="Zhao Y."/>
            <person name="Ren L."/>
            <person name="Fei J."/>
            <person name="Morisson M."/>
            <person name="Kaiser P."/>
            <person name="Griffin D.K."/>
            <person name="Rao M."/>
            <person name="Pitel F."/>
            <person name="Wang J."/>
            <person name="Li N."/>
        </authorList>
    </citation>
    <scope>NUCLEOTIDE SEQUENCE [LARGE SCALE GENOMIC DNA]</scope>
</reference>
<dbReference type="EMBL" id="KB742523">
    <property type="protein sequence ID" value="EOB07496.1"/>
    <property type="molecule type" value="Genomic_DNA"/>
</dbReference>
<evidence type="ECO:0000256" key="1">
    <source>
        <dbReference type="SAM" id="MobiDB-lite"/>
    </source>
</evidence>
<evidence type="ECO:0000313" key="3">
    <source>
        <dbReference type="Proteomes" id="UP000296049"/>
    </source>
</evidence>
<dbReference type="Proteomes" id="UP000296049">
    <property type="component" value="Unassembled WGS sequence"/>
</dbReference>
<feature type="compositionally biased region" description="Polar residues" evidence="1">
    <location>
        <begin position="1"/>
        <end position="19"/>
    </location>
</feature>
<feature type="region of interest" description="Disordered" evidence="1">
    <location>
        <begin position="1"/>
        <end position="36"/>
    </location>
</feature>
<protein>
    <submittedName>
        <fullName evidence="2">Uncharacterized protein</fullName>
    </submittedName>
</protein>
<evidence type="ECO:0000313" key="2">
    <source>
        <dbReference type="EMBL" id="EOB07496.1"/>
    </source>
</evidence>
<organism evidence="2 3">
    <name type="scientific">Anas platyrhynchos</name>
    <name type="common">Mallard</name>
    <name type="synonym">Anas boschas</name>
    <dbReference type="NCBI Taxonomy" id="8839"/>
    <lineage>
        <taxon>Eukaryota</taxon>
        <taxon>Metazoa</taxon>
        <taxon>Chordata</taxon>
        <taxon>Craniata</taxon>
        <taxon>Vertebrata</taxon>
        <taxon>Euteleostomi</taxon>
        <taxon>Archelosauria</taxon>
        <taxon>Archosauria</taxon>
        <taxon>Dinosauria</taxon>
        <taxon>Saurischia</taxon>
        <taxon>Theropoda</taxon>
        <taxon>Coelurosauria</taxon>
        <taxon>Aves</taxon>
        <taxon>Neognathae</taxon>
        <taxon>Galloanserae</taxon>
        <taxon>Anseriformes</taxon>
        <taxon>Anatidae</taxon>
        <taxon>Anatinae</taxon>
        <taxon>Anas</taxon>
    </lineage>
</organism>